<name>A0AAT9GSY3_9CREN</name>
<dbReference type="AlphaFoldDB" id="A0AAT9GSY3"/>
<organism evidence="1">
    <name type="scientific">Sulfurisphaera javensis</name>
    <dbReference type="NCBI Taxonomy" id="2049879"/>
    <lineage>
        <taxon>Archaea</taxon>
        <taxon>Thermoproteota</taxon>
        <taxon>Thermoprotei</taxon>
        <taxon>Sulfolobales</taxon>
        <taxon>Sulfolobaceae</taxon>
        <taxon>Sulfurisphaera</taxon>
    </lineage>
</organism>
<dbReference type="RefSeq" id="WP_369609529.1">
    <property type="nucleotide sequence ID" value="NZ_AP031322.1"/>
</dbReference>
<gene>
    <name evidence="1" type="ORF">SJAV_19220</name>
</gene>
<reference evidence="1" key="1">
    <citation type="submission" date="2024-03" db="EMBL/GenBank/DDBJ databases">
        <title>Complete genome sequence of Sulfurisphaera javensis strain KD-1.</title>
        <authorList>
            <person name="Sakai H."/>
            <person name="Nur N."/>
            <person name="Suwanto A."/>
            <person name="Kurosawa N."/>
        </authorList>
    </citation>
    <scope>NUCLEOTIDE SEQUENCE</scope>
    <source>
        <strain evidence="1">KD-1</strain>
    </source>
</reference>
<protein>
    <submittedName>
        <fullName evidence="1">Uncharacterized protein</fullName>
    </submittedName>
</protein>
<dbReference type="EMBL" id="AP031322">
    <property type="protein sequence ID" value="BFH73978.1"/>
    <property type="molecule type" value="Genomic_DNA"/>
</dbReference>
<evidence type="ECO:0000313" key="1">
    <source>
        <dbReference type="EMBL" id="BFH73978.1"/>
    </source>
</evidence>
<dbReference type="KEGG" id="sjv:SJAV_19220"/>
<dbReference type="GeneID" id="92354873"/>
<accession>A0AAT9GSY3</accession>
<sequence length="118" mass="13375">MIKINNTAINQEIMKLASKRNAYFVNSSAGSRPVYAYKMNIITVYNKSLPPFYADGVQYLPEYFGIYFVNISVPLNFIQVSNNVNKYDNYQLLSLYTELEGEASWEAISGYGGPYIGI</sequence>
<proteinExistence type="predicted"/>